<dbReference type="GO" id="GO:0016740">
    <property type="term" value="F:transferase activity"/>
    <property type="evidence" value="ECO:0007669"/>
    <property type="project" value="UniProtKB-KW"/>
</dbReference>
<sequence length="298" mass="34472">MISILIPIYAFNAVPLVKALHKQCISSQITFEILAQDDASNSNFNIENAAINHLTHCSFVTLEKNVGHRANRNILASKAKYDYLLFIDGDSTIISDNYIQNYLMNLNSFDVIYGGRVHPAICPSDNQNLRWQYGKFIEDKLAKERMVKPFPNLLFNNTVIKKKVFDAVKFDTYFNTYGHDDTLLSYQLYLTNVSVLHVDNPIKHEDIDTNTAYLNKMKQSLTTLYLLYKEEKISITYSKLLQVIHFLNTYKLSYIISKIYLLLEPKISAHLEGKHPNLWVYNIFRIGFLCSKCTEKES</sequence>
<dbReference type="Proteomes" id="UP000320773">
    <property type="component" value="Unassembled WGS sequence"/>
</dbReference>
<evidence type="ECO:0000313" key="3">
    <source>
        <dbReference type="Proteomes" id="UP000320773"/>
    </source>
</evidence>
<dbReference type="InterPro" id="IPR029044">
    <property type="entry name" value="Nucleotide-diphossugar_trans"/>
</dbReference>
<dbReference type="Pfam" id="PF00535">
    <property type="entry name" value="Glycos_transf_2"/>
    <property type="match status" value="1"/>
</dbReference>
<evidence type="ECO:0000259" key="1">
    <source>
        <dbReference type="Pfam" id="PF00535"/>
    </source>
</evidence>
<dbReference type="AlphaFoldDB" id="A0A543G0U6"/>
<reference evidence="2 3" key="1">
    <citation type="submission" date="2019-06" db="EMBL/GenBank/DDBJ databases">
        <title>Genomic Encyclopedia of Archaeal and Bacterial Type Strains, Phase II (KMG-II): from individual species to whole genera.</title>
        <authorList>
            <person name="Goeker M."/>
        </authorList>
    </citation>
    <scope>NUCLEOTIDE SEQUENCE [LARGE SCALE GENOMIC DNA]</scope>
    <source>
        <strain evidence="2 3">DSM 24789</strain>
    </source>
</reference>
<protein>
    <submittedName>
        <fullName evidence="2">Glycosyl transferase family 2</fullName>
    </submittedName>
</protein>
<keyword evidence="2" id="KW-0808">Transferase</keyword>
<comment type="caution">
    <text evidence="2">The sequence shown here is derived from an EMBL/GenBank/DDBJ whole genome shotgun (WGS) entry which is preliminary data.</text>
</comment>
<feature type="domain" description="Glycosyltransferase 2-like" evidence="1">
    <location>
        <begin position="10"/>
        <end position="140"/>
    </location>
</feature>
<evidence type="ECO:0000313" key="2">
    <source>
        <dbReference type="EMBL" id="TQM39712.1"/>
    </source>
</evidence>
<dbReference type="SUPFAM" id="SSF53448">
    <property type="entry name" value="Nucleotide-diphospho-sugar transferases"/>
    <property type="match status" value="1"/>
</dbReference>
<dbReference type="RefSeq" id="WP_089080227.1">
    <property type="nucleotide sequence ID" value="NZ_VFPJ01000001.1"/>
</dbReference>
<organism evidence="2 3">
    <name type="scientific">Flavobacterium branchiophilum</name>
    <dbReference type="NCBI Taxonomy" id="55197"/>
    <lineage>
        <taxon>Bacteria</taxon>
        <taxon>Pseudomonadati</taxon>
        <taxon>Bacteroidota</taxon>
        <taxon>Flavobacteriia</taxon>
        <taxon>Flavobacteriales</taxon>
        <taxon>Flavobacteriaceae</taxon>
        <taxon>Flavobacterium</taxon>
    </lineage>
</organism>
<proteinExistence type="predicted"/>
<dbReference type="EMBL" id="VFPJ01000001">
    <property type="protein sequence ID" value="TQM39712.1"/>
    <property type="molecule type" value="Genomic_DNA"/>
</dbReference>
<dbReference type="Gene3D" id="3.90.550.10">
    <property type="entry name" value="Spore Coat Polysaccharide Biosynthesis Protein SpsA, Chain A"/>
    <property type="match status" value="1"/>
</dbReference>
<accession>A0A543G0U6</accession>
<dbReference type="InterPro" id="IPR001173">
    <property type="entry name" value="Glyco_trans_2-like"/>
</dbReference>
<name>A0A543G0U6_9FLAO</name>
<gene>
    <name evidence="2" type="ORF">BC670_0539</name>
</gene>